<sequence length="366" mass="39066">MPTTPRRLAARSLFLLTLMGAGPETDVVLVTPTAKVQTEPVPTEGDAADDPAIWIHPVDPARSLVLGTDKKGGLHAYTLDGRSRQLVSPDSRPNNVDILCGFPLAGRTVDLAIASVGKGTRSPGVKVWTIDPADGRLAETGSGPTFTAFDGGVPYGLCTYRSPRDGTAYVFVTDRDGAVEQYRLDPPAADNDRQAIGATRVRAFRVGSQSEGIVADRERARLYVAEEKVGIWEYGAEPGDGADRRAVARVGEHGLTADVEGIALYYAPEGKGYILASSQGNSTVNVYERSGDHAYVLTIDPKASGNGDVAHTDGLDVTNERTSPLFPRGLLVLQDGENAGRQNFKLFAWDEVASHRLVVDTTPAPR</sequence>
<name>L0DFQ9_SINAD</name>
<keyword evidence="3" id="KW-1185">Reference proteome</keyword>
<accession>L0DFQ9</accession>
<dbReference type="KEGG" id="saci:Sinac_3868"/>
<proteinExistence type="predicted"/>
<feature type="domain" description="BPP" evidence="1">
    <location>
        <begin position="22"/>
        <end position="357"/>
    </location>
</feature>
<dbReference type="EMBL" id="CP003364">
    <property type="protein sequence ID" value="AGA28097.1"/>
    <property type="molecule type" value="Genomic_DNA"/>
</dbReference>
<dbReference type="InterPro" id="IPR011042">
    <property type="entry name" value="6-blade_b-propeller_TolB-like"/>
</dbReference>
<dbReference type="STRING" id="886293.Sinac_3868"/>
<dbReference type="Pfam" id="PF02333">
    <property type="entry name" value="Phytase"/>
    <property type="match status" value="1"/>
</dbReference>
<dbReference type="eggNOG" id="COG4247">
    <property type="taxonomic scope" value="Bacteria"/>
</dbReference>
<dbReference type="Proteomes" id="UP000010798">
    <property type="component" value="Chromosome"/>
</dbReference>
<evidence type="ECO:0000313" key="3">
    <source>
        <dbReference type="Proteomes" id="UP000010798"/>
    </source>
</evidence>
<dbReference type="Gene3D" id="2.120.10.30">
    <property type="entry name" value="TolB, C-terminal domain"/>
    <property type="match status" value="1"/>
</dbReference>
<gene>
    <name evidence="2" type="ordered locus">Sinac_3868</name>
</gene>
<reference evidence="2 3" key="1">
    <citation type="submission" date="2012-02" db="EMBL/GenBank/DDBJ databases">
        <title>Complete sequence of chromosome of Singulisphaera acidiphila DSM 18658.</title>
        <authorList>
            <consortium name="US DOE Joint Genome Institute (JGI-PGF)"/>
            <person name="Lucas S."/>
            <person name="Copeland A."/>
            <person name="Lapidus A."/>
            <person name="Glavina del Rio T."/>
            <person name="Dalin E."/>
            <person name="Tice H."/>
            <person name="Bruce D."/>
            <person name="Goodwin L."/>
            <person name="Pitluck S."/>
            <person name="Peters L."/>
            <person name="Ovchinnikova G."/>
            <person name="Chertkov O."/>
            <person name="Kyrpides N."/>
            <person name="Mavromatis K."/>
            <person name="Ivanova N."/>
            <person name="Brettin T."/>
            <person name="Detter J.C."/>
            <person name="Han C."/>
            <person name="Larimer F."/>
            <person name="Land M."/>
            <person name="Hauser L."/>
            <person name="Markowitz V."/>
            <person name="Cheng J.-F."/>
            <person name="Hugenholtz P."/>
            <person name="Woyke T."/>
            <person name="Wu D."/>
            <person name="Tindall B."/>
            <person name="Pomrenke H."/>
            <person name="Brambilla E."/>
            <person name="Klenk H.-P."/>
            <person name="Eisen J.A."/>
        </authorList>
    </citation>
    <scope>NUCLEOTIDE SEQUENCE [LARGE SCALE GENOMIC DNA]</scope>
    <source>
        <strain evidence="3">ATCC BAA-1392 / DSM 18658 / VKM B-2454 / MOB10</strain>
    </source>
</reference>
<dbReference type="RefSeq" id="WP_015247231.1">
    <property type="nucleotide sequence ID" value="NC_019892.1"/>
</dbReference>
<dbReference type="SUPFAM" id="SSF50956">
    <property type="entry name" value="Thermostable phytase (3-phytase)"/>
    <property type="match status" value="1"/>
</dbReference>
<dbReference type="PROSITE" id="PS51662">
    <property type="entry name" value="BP_PHYTASE"/>
    <property type="match status" value="1"/>
</dbReference>
<dbReference type="HOGENOM" id="CLU_044211_0_0_0"/>
<dbReference type="InterPro" id="IPR003431">
    <property type="entry name" value="B-propeller_Phytase"/>
</dbReference>
<evidence type="ECO:0000313" key="2">
    <source>
        <dbReference type="EMBL" id="AGA28097.1"/>
    </source>
</evidence>
<protein>
    <submittedName>
        <fullName evidence="2">3-phytase (Myo-inositol-hexaphosphate 3-phosphohydrolase)</fullName>
    </submittedName>
</protein>
<keyword evidence="2" id="KW-0378">Hydrolase</keyword>
<dbReference type="AlphaFoldDB" id="L0DFQ9"/>
<evidence type="ECO:0000259" key="1">
    <source>
        <dbReference type="PROSITE" id="PS51662"/>
    </source>
</evidence>
<organism evidence="2 3">
    <name type="scientific">Singulisphaera acidiphila (strain ATCC BAA-1392 / DSM 18658 / VKM B-2454 / MOB10)</name>
    <dbReference type="NCBI Taxonomy" id="886293"/>
    <lineage>
        <taxon>Bacteria</taxon>
        <taxon>Pseudomonadati</taxon>
        <taxon>Planctomycetota</taxon>
        <taxon>Planctomycetia</taxon>
        <taxon>Isosphaerales</taxon>
        <taxon>Isosphaeraceae</taxon>
        <taxon>Singulisphaera</taxon>
    </lineage>
</organism>
<dbReference type="GO" id="GO:0016158">
    <property type="term" value="F:inositol hexakisphosphate 3-phosphatase activity"/>
    <property type="evidence" value="ECO:0007669"/>
    <property type="project" value="InterPro"/>
</dbReference>